<proteinExistence type="predicted"/>
<accession>A0ACC3T6N3</accession>
<protein>
    <submittedName>
        <fullName evidence="1">Uncharacterized protein</fullName>
    </submittedName>
</protein>
<dbReference type="EMBL" id="MU971347">
    <property type="protein sequence ID" value="KAK9239336.1"/>
    <property type="molecule type" value="Genomic_DNA"/>
</dbReference>
<organism evidence="1 2">
    <name type="scientific">Lipomyces kononenkoae</name>
    <name type="common">Yeast</name>
    <dbReference type="NCBI Taxonomy" id="34357"/>
    <lineage>
        <taxon>Eukaryota</taxon>
        <taxon>Fungi</taxon>
        <taxon>Dikarya</taxon>
        <taxon>Ascomycota</taxon>
        <taxon>Saccharomycotina</taxon>
        <taxon>Lipomycetes</taxon>
        <taxon>Lipomycetales</taxon>
        <taxon>Lipomycetaceae</taxon>
        <taxon>Lipomyces</taxon>
    </lineage>
</organism>
<comment type="caution">
    <text evidence="1">The sequence shown here is derived from an EMBL/GenBank/DDBJ whole genome shotgun (WGS) entry which is preliminary data.</text>
</comment>
<evidence type="ECO:0000313" key="2">
    <source>
        <dbReference type="Proteomes" id="UP001433508"/>
    </source>
</evidence>
<name>A0ACC3T6N3_LIPKO</name>
<sequence>MNLPEDFNSSDIEFEPVPSKASARRPGQASIAKIIEEASNDRLSSKRALRQLQFGRGAPSTRKVQELWVERFNAFRRFTLRQSLDEPFNGDDVLRFFDSIISKITPGCKGKPVPNADLVLSGFRVISSYGTFTYPKSSEYELTQYDGSRLRTWLDDSVKAGRLTKGVWNQRVWLNFMTVSRMARAWLDHHHELLSIVLITSLGCRVGDAARSHLYTGTEYIQYKHVELMVDGEEPKLENLRARITLEFRKGSKDVRNDNIELYLHSLNDPNFYHMCPIALLLIHALRHGLVLGSTIEQVLEYAATASMPKLSGSFQIVRECDLDKPAITGQVQQTIKRMGIISNILSRVCVHGLRLGAAQDVAHLPMAKDGAGFTTDQVRQSLGHSPSALHRGVTEKYVGNPTQTQLVSPWGPKFSDTSAFNIAKQSVTDEEIREWQQLNEPSIVDRDSRASRRRARHNIRRERSCKLHTHSGIRREEEEDEEWKGASIERSQAISTAPTTCPPHSNDQPGFDRDQIDPRLLDEDAFENVQVDDVEIEALNAEVLMTSVPVSSSFAEAWIRYCQGSTSFQDSIGQYSVKGNSRDDPTPMEHKCKKTRGCKYMSVRLNKVTQHEIYCNEALVTKRNSVKTFACSRDGCSGAFATSQDLAAHISRMHSFDPKPCPHALVDGPLDADIQAAHKRSNSARRRPTHSTFGKITTSVQQPNELHTCQRSRVRRLKRVLEPVRCPVEGCTNTTTYKAKHNLKRHITAKNGQSKEEGIPCCLRM</sequence>
<reference evidence="2" key="1">
    <citation type="journal article" date="2024" name="Front. Bioeng. Biotechnol.">
        <title>Genome-scale model development and genomic sequencing of the oleaginous clade Lipomyces.</title>
        <authorList>
            <person name="Czajka J.J."/>
            <person name="Han Y."/>
            <person name="Kim J."/>
            <person name="Mondo S.J."/>
            <person name="Hofstad B.A."/>
            <person name="Robles A."/>
            <person name="Haridas S."/>
            <person name="Riley R."/>
            <person name="LaButti K."/>
            <person name="Pangilinan J."/>
            <person name="Andreopoulos W."/>
            <person name="Lipzen A."/>
            <person name="Yan J."/>
            <person name="Wang M."/>
            <person name="Ng V."/>
            <person name="Grigoriev I.V."/>
            <person name="Spatafora J.W."/>
            <person name="Magnuson J.K."/>
            <person name="Baker S.E."/>
            <person name="Pomraning K.R."/>
        </authorList>
    </citation>
    <scope>NUCLEOTIDE SEQUENCE [LARGE SCALE GENOMIC DNA]</scope>
    <source>
        <strain evidence="2">CBS 7786</strain>
    </source>
</reference>
<evidence type="ECO:0000313" key="1">
    <source>
        <dbReference type="EMBL" id="KAK9239336.1"/>
    </source>
</evidence>
<gene>
    <name evidence="1" type="ORF">V1525DRAFT_417743</name>
</gene>
<dbReference type="Proteomes" id="UP001433508">
    <property type="component" value="Unassembled WGS sequence"/>
</dbReference>
<keyword evidence="2" id="KW-1185">Reference proteome</keyword>